<name>A0A101I0L4_UNCT6</name>
<dbReference type="Gene3D" id="3.30.70.20">
    <property type="match status" value="1"/>
</dbReference>
<feature type="domain" description="4Fe-4S ferredoxin-type" evidence="5">
    <location>
        <begin position="14"/>
        <end position="43"/>
    </location>
</feature>
<organism evidence="7 8">
    <name type="scientific">candidate division TA06 bacterium 34_109</name>
    <dbReference type="NCBI Taxonomy" id="1635277"/>
    <lineage>
        <taxon>Bacteria</taxon>
        <taxon>Bacteria division TA06</taxon>
    </lineage>
</organism>
<dbReference type="PANTHER" id="PTHR43560">
    <property type="entry name" value="ION-TRANSLOCATING OXIDOREDUCTASE COMPLEX SUBUNIT B"/>
    <property type="match status" value="1"/>
</dbReference>
<dbReference type="Proteomes" id="UP000053467">
    <property type="component" value="Unassembled WGS sequence"/>
</dbReference>
<evidence type="ECO:0000256" key="3">
    <source>
        <dbReference type="ARBA" id="ARBA00023004"/>
    </source>
</evidence>
<keyword evidence="4" id="KW-0411">Iron-sulfur</keyword>
<reference evidence="8" key="1">
    <citation type="journal article" date="2015" name="MBio">
        <title>Genome-Resolved Metagenomic Analysis Reveals Roles for Candidate Phyla and Other Microbial Community Members in Biogeochemical Transformations in Oil Reservoirs.</title>
        <authorList>
            <person name="Hu P."/>
            <person name="Tom L."/>
            <person name="Singh A."/>
            <person name="Thomas B.C."/>
            <person name="Baker B.J."/>
            <person name="Piceno Y.M."/>
            <person name="Andersen G.L."/>
            <person name="Banfield J.F."/>
        </authorList>
    </citation>
    <scope>NUCLEOTIDE SEQUENCE [LARGE SCALE GENOMIC DNA]</scope>
</reference>
<dbReference type="Gene3D" id="1.10.15.40">
    <property type="entry name" value="Electron transport complex subunit B, putative Fe-S cluster"/>
    <property type="match status" value="1"/>
</dbReference>
<dbReference type="InterPro" id="IPR009016">
    <property type="entry name" value="Fe_hydrogenase"/>
</dbReference>
<evidence type="ECO:0000259" key="5">
    <source>
        <dbReference type="PROSITE" id="PS51379"/>
    </source>
</evidence>
<evidence type="ECO:0000256" key="1">
    <source>
        <dbReference type="ARBA" id="ARBA00022485"/>
    </source>
</evidence>
<dbReference type="InterPro" id="IPR017900">
    <property type="entry name" value="4Fe4S_Fe_S_CS"/>
</dbReference>
<dbReference type="PATRIC" id="fig|1635277.3.peg.531"/>
<dbReference type="Pfam" id="PF02906">
    <property type="entry name" value="Fe_hyd_lg_C"/>
    <property type="match status" value="2"/>
</dbReference>
<dbReference type="PANTHER" id="PTHR43560:SF1">
    <property type="entry name" value="ION-TRANSLOCATING OXIDOREDUCTASE COMPLEX SUBUNIT B"/>
    <property type="match status" value="1"/>
</dbReference>
<comment type="caution">
    <text evidence="7">The sequence shown here is derived from an EMBL/GenBank/DDBJ whole genome shotgun (WGS) entry which is preliminary data.</text>
</comment>
<evidence type="ECO:0000313" key="7">
    <source>
        <dbReference type="EMBL" id="KUK86538.1"/>
    </source>
</evidence>
<dbReference type="PROSITE" id="PS51656">
    <property type="entry name" value="4FE4S"/>
    <property type="match status" value="1"/>
</dbReference>
<dbReference type="GO" id="GO:0051539">
    <property type="term" value="F:4 iron, 4 sulfur cluster binding"/>
    <property type="evidence" value="ECO:0007669"/>
    <property type="project" value="UniProtKB-KW"/>
</dbReference>
<accession>A0A101I0L4</accession>
<keyword evidence="1" id="KW-0004">4Fe-4S</keyword>
<dbReference type="AlphaFoldDB" id="A0A101I0L4"/>
<protein>
    <submittedName>
        <fullName evidence="7">Fe-S cluster domain protein</fullName>
    </submittedName>
</protein>
<dbReference type="Pfam" id="PF00037">
    <property type="entry name" value="Fer4"/>
    <property type="match status" value="1"/>
</dbReference>
<dbReference type="InterPro" id="IPR017896">
    <property type="entry name" value="4Fe4S_Fe-S-bd"/>
</dbReference>
<evidence type="ECO:0000313" key="8">
    <source>
        <dbReference type="Proteomes" id="UP000053467"/>
    </source>
</evidence>
<sequence>MRRCPTEAIRIRKEKAFIIEERCIDCGECIRICPNHAKYAVSDPLESLKKYSYKIAIPAPSITGQFPERLELAGILGGLIEIGFDDVFEVAVGAEIISNYTQKYIEEHKDIRPLISSACPSVVRLVQVKFPSLVGNIIPLITPMDITAKIARREAMKKTGLSENKIGVFFITPCPAKVTSVKEPVGEEVSPVDGVISISDIYENLINHLDSIKKRGDLVKSGKRGLRWGREGGENDSIKGKIRKLSVDEIHNVIKVLEKVEDGKMEMFDYIEAQACPGGCVGGIFNKENPFVAKERIDRLASMIEEESEESKVLVNDVKDRELVLSQSITPRPITLDPDINVALDKLEKLNEIEKKLPGIDCGACGCPTCKAFAEDIVQGVKSIDDCIVILKEEYKKEKERL</sequence>
<dbReference type="Pfam" id="PF04060">
    <property type="entry name" value="FeS"/>
    <property type="match status" value="1"/>
</dbReference>
<dbReference type="GO" id="GO:0046872">
    <property type="term" value="F:metal ion binding"/>
    <property type="evidence" value="ECO:0007669"/>
    <property type="project" value="UniProtKB-KW"/>
</dbReference>
<keyword evidence="3" id="KW-0408">Iron</keyword>
<evidence type="ECO:0000256" key="4">
    <source>
        <dbReference type="ARBA" id="ARBA00023014"/>
    </source>
</evidence>
<dbReference type="InterPro" id="IPR004108">
    <property type="entry name" value="Fe_hydrogenase_lsu_C"/>
</dbReference>
<dbReference type="Gene3D" id="3.40.950.10">
    <property type="entry name" value="Fe-only Hydrogenase (Larger Subunit), Chain L, domain 3"/>
    <property type="match status" value="1"/>
</dbReference>
<dbReference type="SUPFAM" id="SSF54862">
    <property type="entry name" value="4Fe-4S ferredoxins"/>
    <property type="match status" value="1"/>
</dbReference>
<dbReference type="PROSITE" id="PS51379">
    <property type="entry name" value="4FE4S_FER_2"/>
    <property type="match status" value="1"/>
</dbReference>
<keyword evidence="2" id="KW-0479">Metal-binding</keyword>
<evidence type="ECO:0000256" key="2">
    <source>
        <dbReference type="ARBA" id="ARBA00022723"/>
    </source>
</evidence>
<dbReference type="InterPro" id="IPR050395">
    <property type="entry name" value="4Fe4S_Ferredoxin_RnfB"/>
</dbReference>
<dbReference type="InterPro" id="IPR007202">
    <property type="entry name" value="4Fe-4S_dom"/>
</dbReference>
<gene>
    <name evidence="7" type="ORF">XE03_1414</name>
</gene>
<dbReference type="EMBL" id="LGGX01000016">
    <property type="protein sequence ID" value="KUK86538.1"/>
    <property type="molecule type" value="Genomic_DNA"/>
</dbReference>
<evidence type="ECO:0000259" key="6">
    <source>
        <dbReference type="PROSITE" id="PS51656"/>
    </source>
</evidence>
<dbReference type="SUPFAM" id="SSF53920">
    <property type="entry name" value="Fe-only hydrogenase"/>
    <property type="match status" value="1"/>
</dbReference>
<dbReference type="PROSITE" id="PS00198">
    <property type="entry name" value="4FE4S_FER_1"/>
    <property type="match status" value="1"/>
</dbReference>
<proteinExistence type="predicted"/>
<feature type="domain" description="4Fe-4S" evidence="6">
    <location>
        <begin position="345"/>
        <end position="402"/>
    </location>
</feature>